<feature type="region of interest" description="Disordered" evidence="1">
    <location>
        <begin position="1"/>
        <end position="60"/>
    </location>
</feature>
<protein>
    <submittedName>
        <fullName evidence="2">Uncharacterized protein</fullName>
    </submittedName>
</protein>
<sequence>MMSKVKTKTPGRNALDEKGPHDARFRGDEVCPRTGDGDRVTRGAVNGNNGAKVSGPAGPRVRDNMAAGTTVGDVFVATGTNDTERDTCDVAGTVGVIIGSGLGTTDVVPGSIATGTGRRGAG</sequence>
<feature type="compositionally biased region" description="Basic and acidic residues" evidence="1">
    <location>
        <begin position="14"/>
        <end position="41"/>
    </location>
</feature>
<accession>A0A7S1AE68</accession>
<proteinExistence type="predicted"/>
<reference evidence="2" key="1">
    <citation type="submission" date="2021-01" db="EMBL/GenBank/DDBJ databases">
        <authorList>
            <person name="Corre E."/>
            <person name="Pelletier E."/>
            <person name="Niang G."/>
            <person name="Scheremetjew M."/>
            <person name="Finn R."/>
            <person name="Kale V."/>
            <person name="Holt S."/>
            <person name="Cochrane G."/>
            <person name="Meng A."/>
            <person name="Brown T."/>
            <person name="Cohen L."/>
        </authorList>
    </citation>
    <scope>NUCLEOTIDE SEQUENCE</scope>
</reference>
<gene>
    <name evidence="2" type="ORF">NSCI0253_LOCUS24908</name>
</gene>
<evidence type="ECO:0000256" key="1">
    <source>
        <dbReference type="SAM" id="MobiDB-lite"/>
    </source>
</evidence>
<dbReference type="EMBL" id="HBFQ01035316">
    <property type="protein sequence ID" value="CAD8850558.1"/>
    <property type="molecule type" value="Transcribed_RNA"/>
</dbReference>
<name>A0A7S1AE68_NOCSC</name>
<evidence type="ECO:0000313" key="2">
    <source>
        <dbReference type="EMBL" id="CAD8850558.1"/>
    </source>
</evidence>
<organism evidence="2">
    <name type="scientific">Noctiluca scintillans</name>
    <name type="common">Sea sparkle</name>
    <name type="synonym">Red tide dinoflagellate</name>
    <dbReference type="NCBI Taxonomy" id="2966"/>
    <lineage>
        <taxon>Eukaryota</taxon>
        <taxon>Sar</taxon>
        <taxon>Alveolata</taxon>
        <taxon>Dinophyceae</taxon>
        <taxon>Noctilucales</taxon>
        <taxon>Noctilucaceae</taxon>
        <taxon>Noctiluca</taxon>
    </lineage>
</organism>
<dbReference type="AlphaFoldDB" id="A0A7S1AE68"/>